<dbReference type="Proteomes" id="UP000077262">
    <property type="component" value="Unassembled WGS sequence"/>
</dbReference>
<dbReference type="RefSeq" id="WP_063976403.1">
    <property type="nucleotide sequence ID" value="NZ_DAIQKB010000046.1"/>
</dbReference>
<dbReference type="EMBL" id="LSTR01000028">
    <property type="protein sequence ID" value="OAH44703.1"/>
    <property type="molecule type" value="Genomic_DNA"/>
</dbReference>
<dbReference type="NCBIfam" id="TIGR01439">
    <property type="entry name" value="lp_hng_hel_AbrB"/>
    <property type="match status" value="1"/>
</dbReference>
<name>A0A177JU72_SPHYA</name>
<dbReference type="InterPro" id="IPR037914">
    <property type="entry name" value="SpoVT-AbrB_sf"/>
</dbReference>
<dbReference type="OrthoDB" id="7161066at2"/>
<dbReference type="InterPro" id="IPR007159">
    <property type="entry name" value="SpoVT-AbrB_dom"/>
</dbReference>
<evidence type="ECO:0000259" key="2">
    <source>
        <dbReference type="PROSITE" id="PS51740"/>
    </source>
</evidence>
<sequence>MSIHSVKMTSDGRIQIPAQIRREMGLTGGDTLNLELQDGQLSVRRPSKTLERIRAKLSPYLEPDADLQGALKAMRVEDAQRG</sequence>
<organism evidence="3 4">
    <name type="scientific">Sphingobium yanoikuyae</name>
    <name type="common">Sphingomonas yanoikuyae</name>
    <dbReference type="NCBI Taxonomy" id="13690"/>
    <lineage>
        <taxon>Bacteria</taxon>
        <taxon>Pseudomonadati</taxon>
        <taxon>Pseudomonadota</taxon>
        <taxon>Alphaproteobacteria</taxon>
        <taxon>Sphingomonadales</taxon>
        <taxon>Sphingomonadaceae</taxon>
        <taxon>Sphingobium</taxon>
    </lineage>
</organism>
<dbReference type="SUPFAM" id="SSF89447">
    <property type="entry name" value="AbrB/MazE/MraZ-like"/>
    <property type="match status" value="1"/>
</dbReference>
<comment type="caution">
    <text evidence="3">The sequence shown here is derived from an EMBL/GenBank/DDBJ whole genome shotgun (WGS) entry which is preliminary data.</text>
</comment>
<accession>A0A177JU72</accession>
<dbReference type="AlphaFoldDB" id="A0A177JU72"/>
<evidence type="ECO:0000313" key="4">
    <source>
        <dbReference type="Proteomes" id="UP000077262"/>
    </source>
</evidence>
<dbReference type="PROSITE" id="PS51740">
    <property type="entry name" value="SPOVT_ABRB"/>
    <property type="match status" value="1"/>
</dbReference>
<proteinExistence type="predicted"/>
<dbReference type="Gene3D" id="2.10.260.10">
    <property type="match status" value="1"/>
</dbReference>
<gene>
    <name evidence="3" type="ORF">AX777_20760</name>
</gene>
<reference evidence="3 4" key="1">
    <citation type="submission" date="2016-02" db="EMBL/GenBank/DDBJ databases">
        <authorList>
            <person name="Wen L."/>
            <person name="He K."/>
            <person name="Yang H."/>
        </authorList>
    </citation>
    <scope>NUCLEOTIDE SEQUENCE [LARGE SCALE GENOMIC DNA]</scope>
    <source>
        <strain evidence="3 4">CD09_2</strain>
    </source>
</reference>
<dbReference type="GO" id="GO:0003677">
    <property type="term" value="F:DNA binding"/>
    <property type="evidence" value="ECO:0007669"/>
    <property type="project" value="UniProtKB-UniRule"/>
</dbReference>
<evidence type="ECO:0000313" key="3">
    <source>
        <dbReference type="EMBL" id="OAH44703.1"/>
    </source>
</evidence>
<dbReference type="Pfam" id="PF04014">
    <property type="entry name" value="MazE_antitoxin"/>
    <property type="match status" value="1"/>
</dbReference>
<protein>
    <submittedName>
        <fullName evidence="3">AbrB family transcriptional regulator</fullName>
    </submittedName>
</protein>
<feature type="domain" description="SpoVT-AbrB" evidence="2">
    <location>
        <begin position="3"/>
        <end position="48"/>
    </location>
</feature>
<evidence type="ECO:0000256" key="1">
    <source>
        <dbReference type="PROSITE-ProRule" id="PRU01076"/>
    </source>
</evidence>
<dbReference type="SMART" id="SM00966">
    <property type="entry name" value="SpoVT_AbrB"/>
    <property type="match status" value="1"/>
</dbReference>
<keyword evidence="1" id="KW-0238">DNA-binding</keyword>